<evidence type="ECO:0000256" key="1">
    <source>
        <dbReference type="SAM" id="MobiDB-lite"/>
    </source>
</evidence>
<keyword evidence="3" id="KW-1185">Reference proteome</keyword>
<accession>A0ABR0NHM7</accession>
<name>A0ABR0NHM7_GOSAR</name>
<comment type="caution">
    <text evidence="2">The sequence shown here is derived from an EMBL/GenBank/DDBJ whole genome shotgun (WGS) entry which is preliminary data.</text>
</comment>
<gene>
    <name evidence="2" type="ORF">PVK06_035758</name>
</gene>
<organism evidence="2 3">
    <name type="scientific">Gossypium arboreum</name>
    <name type="common">Tree cotton</name>
    <name type="synonym">Gossypium nanking</name>
    <dbReference type="NCBI Taxonomy" id="29729"/>
    <lineage>
        <taxon>Eukaryota</taxon>
        <taxon>Viridiplantae</taxon>
        <taxon>Streptophyta</taxon>
        <taxon>Embryophyta</taxon>
        <taxon>Tracheophyta</taxon>
        <taxon>Spermatophyta</taxon>
        <taxon>Magnoliopsida</taxon>
        <taxon>eudicotyledons</taxon>
        <taxon>Gunneridae</taxon>
        <taxon>Pentapetalae</taxon>
        <taxon>rosids</taxon>
        <taxon>malvids</taxon>
        <taxon>Malvales</taxon>
        <taxon>Malvaceae</taxon>
        <taxon>Malvoideae</taxon>
        <taxon>Gossypium</taxon>
    </lineage>
</organism>
<proteinExistence type="predicted"/>
<feature type="region of interest" description="Disordered" evidence="1">
    <location>
        <begin position="57"/>
        <end position="79"/>
    </location>
</feature>
<evidence type="ECO:0000313" key="2">
    <source>
        <dbReference type="EMBL" id="KAK5794527.1"/>
    </source>
</evidence>
<reference evidence="2 3" key="1">
    <citation type="submission" date="2023-03" db="EMBL/GenBank/DDBJ databases">
        <title>WGS of Gossypium arboreum.</title>
        <authorList>
            <person name="Yu D."/>
        </authorList>
    </citation>
    <scope>NUCLEOTIDE SEQUENCE [LARGE SCALE GENOMIC DNA]</scope>
    <source>
        <tissue evidence="2">Leaf</tissue>
    </source>
</reference>
<sequence length="79" mass="8667">MEAMVQTHIASGSPILELYANFASTDKGEGIESDNDPIRESKLDGLEIALFFKLESIPTKPEDRGSDGEVLEEDVEEDP</sequence>
<dbReference type="EMBL" id="JARKNE010000010">
    <property type="protein sequence ID" value="KAK5794527.1"/>
    <property type="molecule type" value="Genomic_DNA"/>
</dbReference>
<evidence type="ECO:0000313" key="3">
    <source>
        <dbReference type="Proteomes" id="UP001358586"/>
    </source>
</evidence>
<dbReference type="Proteomes" id="UP001358586">
    <property type="component" value="Chromosome 10"/>
</dbReference>
<protein>
    <submittedName>
        <fullName evidence="2">Uncharacterized protein</fullName>
    </submittedName>
</protein>
<feature type="compositionally biased region" description="Acidic residues" evidence="1">
    <location>
        <begin position="69"/>
        <end position="79"/>
    </location>
</feature>